<feature type="transmembrane region" description="Helical" evidence="1">
    <location>
        <begin position="80"/>
        <end position="100"/>
    </location>
</feature>
<accession>A0A6J6JX65</accession>
<evidence type="ECO:0000256" key="1">
    <source>
        <dbReference type="SAM" id="Phobius"/>
    </source>
</evidence>
<feature type="transmembrane region" description="Helical" evidence="1">
    <location>
        <begin position="49"/>
        <end position="68"/>
    </location>
</feature>
<dbReference type="Gene3D" id="3.30.565.10">
    <property type="entry name" value="Histidine kinase-like ATPase, C-terminal domain"/>
    <property type="match status" value="1"/>
</dbReference>
<dbReference type="EMBL" id="CAEZVZ010000035">
    <property type="protein sequence ID" value="CAB4640299.1"/>
    <property type="molecule type" value="Genomic_DNA"/>
</dbReference>
<organism evidence="2">
    <name type="scientific">freshwater metagenome</name>
    <dbReference type="NCBI Taxonomy" id="449393"/>
    <lineage>
        <taxon>unclassified sequences</taxon>
        <taxon>metagenomes</taxon>
        <taxon>ecological metagenomes</taxon>
    </lineage>
</organism>
<dbReference type="SUPFAM" id="SSF55874">
    <property type="entry name" value="ATPase domain of HSP90 chaperone/DNA topoisomerase II/histidine kinase"/>
    <property type="match status" value="1"/>
</dbReference>
<feature type="transmembrane region" description="Helical" evidence="1">
    <location>
        <begin position="352"/>
        <end position="368"/>
    </location>
</feature>
<feature type="transmembrane region" description="Helical" evidence="1">
    <location>
        <begin position="268"/>
        <end position="285"/>
    </location>
</feature>
<keyword evidence="1" id="KW-1133">Transmembrane helix</keyword>
<sequence length="591" mass="66367">MRSLIADLGIKKSYPVDFALVPVAIILIEISVFFTQLPGEIEKNLDNLVLLRIVHTATMLLIAYSVSWGYRRINLFRTNFATLALTGIVVIALGDATHFYLAKLFDIELVSIYRRIGVIFIQGGLWFPAFLFIGGNRKEIISQIKKYENRLLVATRIQSRTSREFKETQKSLQERIQSEFRDKCREIWESINQIKASGKYLAEQYSQMKPFLGGESLRTLSRSLDGAGSGNPVRTSIQSNRNSILFFLQEFRVLYLSTARSTPLHHNSYSLVLIGLATPPYIYFYSLREFLIFYPLLLISVFALSRLIVKTQSGASPNALRNASILTFATGLLPFLYSSIGQAIYHDPDTQFPIYITALIFPIVYLLAMESLQILRPSALNLIKNDELVASASLQSKVQNMVKEEAAKNLSHEWAVYIHGKVLTRLAATSLKLDAAATSNDVQAYNETVDSLLALLSNPGADFEEVSTDLQSEVISRLDPWRGLLEINLHIDAEIASLQNSRVRDIGQVIEELISNSIRHGRAQNIDLKVVRASDQEIEIIAIDDSIVAPLELQNRSGLGTRIFNLASDGRWSLLRVENATEFRLTMGLEA</sequence>
<proteinExistence type="predicted"/>
<feature type="transmembrane region" description="Helical" evidence="1">
    <location>
        <begin position="321"/>
        <end position="340"/>
    </location>
</feature>
<protein>
    <submittedName>
        <fullName evidence="2">Unannotated protein</fullName>
    </submittedName>
</protein>
<keyword evidence="1" id="KW-0812">Transmembrane</keyword>
<dbReference type="InterPro" id="IPR036890">
    <property type="entry name" value="HATPase_C_sf"/>
</dbReference>
<dbReference type="AlphaFoldDB" id="A0A6J6JX65"/>
<feature type="transmembrane region" description="Helical" evidence="1">
    <location>
        <begin position="18"/>
        <end position="37"/>
    </location>
</feature>
<reference evidence="2" key="1">
    <citation type="submission" date="2020-05" db="EMBL/GenBank/DDBJ databases">
        <authorList>
            <person name="Chiriac C."/>
            <person name="Salcher M."/>
            <person name="Ghai R."/>
            <person name="Kavagutti S V."/>
        </authorList>
    </citation>
    <scope>NUCLEOTIDE SEQUENCE</scope>
</reference>
<keyword evidence="1" id="KW-0472">Membrane</keyword>
<name>A0A6J6JX65_9ZZZZ</name>
<gene>
    <name evidence="2" type="ORF">UFOPK2162_00383</name>
</gene>
<feature type="transmembrane region" description="Helical" evidence="1">
    <location>
        <begin position="291"/>
        <end position="309"/>
    </location>
</feature>
<feature type="transmembrane region" description="Helical" evidence="1">
    <location>
        <begin position="112"/>
        <end position="133"/>
    </location>
</feature>
<evidence type="ECO:0000313" key="2">
    <source>
        <dbReference type="EMBL" id="CAB4640299.1"/>
    </source>
</evidence>